<reference evidence="11 12" key="1">
    <citation type="submission" date="2005-09" db="EMBL/GenBank/DDBJ databases">
        <authorList>
            <person name="Woods D.E."/>
            <person name="Nierman W.C."/>
        </authorList>
    </citation>
    <scope>NUCLEOTIDE SEQUENCE [LARGE SCALE GENOMIC DNA]</scope>
    <source>
        <strain evidence="11 12">1710b</strain>
    </source>
</reference>
<feature type="transmembrane region" description="Helical" evidence="9">
    <location>
        <begin position="388"/>
        <end position="413"/>
    </location>
</feature>
<feature type="transmembrane region" description="Helical" evidence="9">
    <location>
        <begin position="354"/>
        <end position="376"/>
    </location>
</feature>
<evidence type="ECO:0000256" key="3">
    <source>
        <dbReference type="ARBA" id="ARBA00022448"/>
    </source>
</evidence>
<feature type="domain" description="Major facilitator superfamily (MFS) profile" evidence="10">
    <location>
        <begin position="37"/>
        <end position="444"/>
    </location>
</feature>
<dbReference type="GO" id="GO:0005886">
    <property type="term" value="C:plasma membrane"/>
    <property type="evidence" value="ECO:0007669"/>
    <property type="project" value="UniProtKB-SubCell"/>
</dbReference>
<keyword evidence="8 9" id="KW-0472">Membrane</keyword>
<dbReference type="InterPro" id="IPR011701">
    <property type="entry name" value="MFS"/>
</dbReference>
<dbReference type="Proteomes" id="UP000002700">
    <property type="component" value="Chromosome I"/>
</dbReference>
<dbReference type="InterPro" id="IPR005829">
    <property type="entry name" value="Sugar_transporter_CS"/>
</dbReference>
<dbReference type="PROSITE" id="PS50850">
    <property type="entry name" value="MFS"/>
    <property type="match status" value="1"/>
</dbReference>
<evidence type="ECO:0000259" key="10">
    <source>
        <dbReference type="PROSITE" id="PS50850"/>
    </source>
</evidence>
<dbReference type="GO" id="GO:0015293">
    <property type="term" value="F:symporter activity"/>
    <property type="evidence" value="ECO:0007669"/>
    <property type="project" value="UniProtKB-KW"/>
</dbReference>
<feature type="transmembrane region" description="Helical" evidence="9">
    <location>
        <begin position="108"/>
        <end position="127"/>
    </location>
</feature>
<dbReference type="AlphaFoldDB" id="Q3JTN3"/>
<evidence type="ECO:0000256" key="7">
    <source>
        <dbReference type="ARBA" id="ARBA00022989"/>
    </source>
</evidence>
<keyword evidence="5 9" id="KW-0812">Transmembrane</keyword>
<feature type="transmembrane region" description="Helical" evidence="9">
    <location>
        <begin position="74"/>
        <end position="101"/>
    </location>
</feature>
<keyword evidence="7 9" id="KW-1133">Transmembrane helix</keyword>
<feature type="transmembrane region" description="Helical" evidence="9">
    <location>
        <begin position="139"/>
        <end position="163"/>
    </location>
</feature>
<organism evidence="11 12">
    <name type="scientific">Burkholderia pseudomallei (strain 1710b)</name>
    <dbReference type="NCBI Taxonomy" id="320372"/>
    <lineage>
        <taxon>Bacteria</taxon>
        <taxon>Pseudomonadati</taxon>
        <taxon>Pseudomonadota</taxon>
        <taxon>Betaproteobacteria</taxon>
        <taxon>Burkholderiales</taxon>
        <taxon>Burkholderiaceae</taxon>
        <taxon>Burkholderia</taxon>
        <taxon>pseudomallei group</taxon>
    </lineage>
</organism>
<evidence type="ECO:0000256" key="1">
    <source>
        <dbReference type="ARBA" id="ARBA00004651"/>
    </source>
</evidence>
<dbReference type="Gene3D" id="1.20.1250.20">
    <property type="entry name" value="MFS general substrate transporter like domains"/>
    <property type="match status" value="2"/>
</dbReference>
<evidence type="ECO:0000256" key="5">
    <source>
        <dbReference type="ARBA" id="ARBA00022692"/>
    </source>
</evidence>
<evidence type="ECO:0000313" key="11">
    <source>
        <dbReference type="EMBL" id="ABA50123.1"/>
    </source>
</evidence>
<dbReference type="KEGG" id="bpm:BURPS1710b_1667"/>
<feature type="transmembrane region" description="Helical" evidence="9">
    <location>
        <begin position="419"/>
        <end position="439"/>
    </location>
</feature>
<protein>
    <submittedName>
        <fullName evidence="11">Gp59</fullName>
    </submittedName>
</protein>
<proteinExistence type="inferred from homology"/>
<evidence type="ECO:0000256" key="9">
    <source>
        <dbReference type="SAM" id="Phobius"/>
    </source>
</evidence>
<dbReference type="EMBL" id="CP000124">
    <property type="protein sequence ID" value="ABA50123.1"/>
    <property type="molecule type" value="Genomic_DNA"/>
</dbReference>
<feature type="transmembrane region" description="Helical" evidence="9">
    <location>
        <begin position="293"/>
        <end position="314"/>
    </location>
</feature>
<dbReference type="PROSITE" id="PS00216">
    <property type="entry name" value="SUGAR_TRANSPORT_1"/>
    <property type="match status" value="1"/>
</dbReference>
<dbReference type="HOGENOM" id="CLU_001265_39_0_4"/>
<feature type="transmembrane region" description="Helical" evidence="9">
    <location>
        <begin position="175"/>
        <end position="197"/>
    </location>
</feature>
<dbReference type="FunFam" id="1.20.1250.20:FF:000001">
    <property type="entry name" value="Dicarboxylate MFS transporter"/>
    <property type="match status" value="1"/>
</dbReference>
<evidence type="ECO:0000256" key="2">
    <source>
        <dbReference type="ARBA" id="ARBA00008240"/>
    </source>
</evidence>
<feature type="transmembrane region" description="Helical" evidence="9">
    <location>
        <begin position="326"/>
        <end position="348"/>
    </location>
</feature>
<comment type="similarity">
    <text evidence="2">Belongs to the major facilitator superfamily. Metabolite:H+ Symporter (MHS) family (TC 2.A.1.6) family.</text>
</comment>
<dbReference type="PANTHER" id="PTHR43528:SF8">
    <property type="entry name" value="BLR0239 PROTEIN"/>
    <property type="match status" value="1"/>
</dbReference>
<keyword evidence="6" id="KW-0769">Symport</keyword>
<accession>Q3JTN3</accession>
<gene>
    <name evidence="11" type="primary">proP</name>
    <name evidence="11" type="ordered locus">BURPS1710b_1667</name>
</gene>
<feature type="transmembrane region" description="Helical" evidence="9">
    <location>
        <begin position="261"/>
        <end position="281"/>
    </location>
</feature>
<dbReference type="PANTHER" id="PTHR43528">
    <property type="entry name" value="ALPHA-KETOGLUTARATE PERMEASE"/>
    <property type="match status" value="1"/>
</dbReference>
<keyword evidence="4" id="KW-1003">Cell membrane</keyword>
<dbReference type="InterPro" id="IPR020846">
    <property type="entry name" value="MFS_dom"/>
</dbReference>
<keyword evidence="3" id="KW-0813">Transport</keyword>
<evidence type="ECO:0000256" key="4">
    <source>
        <dbReference type="ARBA" id="ARBA00022475"/>
    </source>
</evidence>
<feature type="transmembrane region" description="Helical" evidence="9">
    <location>
        <begin position="209"/>
        <end position="228"/>
    </location>
</feature>
<feature type="transmembrane region" description="Helical" evidence="9">
    <location>
        <begin position="37"/>
        <end position="62"/>
    </location>
</feature>
<sequence length="444" mass="47658">MFDSRNNSIIRGHEIMQTSTYAREAAPSASSDTHRRAVIAVIVGNGFEWFDFISYSFFSVIIAKLFFPSTDDNLSLLLSVSTIGVGFFMRPIGGIVIGGIADKVGRRAALTVTIALMTAGTAMIGFAPTYKDAGLGAPLMIVVARLLQGFSAGGEMGGATAYLRERVSAERHGYYTSWIQASIGFAIILASVLAVFIVKCLDEQQIESWGWRIPFLLGLGLGPVGIYIRSRLNDPGFPADERLGECAPVVEVVRSFSREALVGFGLVVFWTVCSYVLLFYIPTYASKVLRLPSSTGFIAVLVGASIVLFVTPLIGHFSDLFGRRWFLAGALLVAIVAAYPLFAMLNAAPGLKSLLVFQVVFGLVIASYEGPILAALSDMFPDGVLSTGISISYNLAVITFGGFSAAIITWAIATTHNNLAPAFYVIAAAIVSLISVSLWQPRRK</sequence>
<evidence type="ECO:0000313" key="12">
    <source>
        <dbReference type="Proteomes" id="UP000002700"/>
    </source>
</evidence>
<evidence type="ECO:0000256" key="6">
    <source>
        <dbReference type="ARBA" id="ARBA00022847"/>
    </source>
</evidence>
<dbReference type="InterPro" id="IPR051084">
    <property type="entry name" value="H+-coupled_symporters"/>
</dbReference>
<dbReference type="Pfam" id="PF07690">
    <property type="entry name" value="MFS_1"/>
    <property type="match status" value="1"/>
</dbReference>
<dbReference type="EnsemblBacteria" id="ABA50123">
    <property type="protein sequence ID" value="ABA50123"/>
    <property type="gene ID" value="BURPS1710b_1667"/>
</dbReference>
<dbReference type="InterPro" id="IPR036259">
    <property type="entry name" value="MFS_trans_sf"/>
</dbReference>
<name>Q3JTN3_BURP1</name>
<dbReference type="SUPFAM" id="SSF103473">
    <property type="entry name" value="MFS general substrate transporter"/>
    <property type="match status" value="1"/>
</dbReference>
<evidence type="ECO:0000256" key="8">
    <source>
        <dbReference type="ARBA" id="ARBA00023136"/>
    </source>
</evidence>
<comment type="subcellular location">
    <subcellularLocation>
        <location evidence="1">Cell membrane</location>
        <topology evidence="1">Multi-pass membrane protein</topology>
    </subcellularLocation>
</comment>